<name>A0A931CX07_9BACT</name>
<dbReference type="PANTHER" id="PTHR43031">
    <property type="entry name" value="FAD-DEPENDENT OXIDOREDUCTASE"/>
    <property type="match status" value="1"/>
</dbReference>
<keyword evidence="1" id="KW-0732">Signal</keyword>
<proteinExistence type="predicted"/>
<gene>
    <name evidence="3" type="ORF">H0S81_03455</name>
</gene>
<evidence type="ECO:0000313" key="3">
    <source>
        <dbReference type="EMBL" id="MBG0778964.1"/>
    </source>
</evidence>
<protein>
    <submittedName>
        <fullName evidence="3">Sulfurtransferase</fullName>
    </submittedName>
</protein>
<dbReference type="AlphaFoldDB" id="A0A931CX07"/>
<reference evidence="3" key="1">
    <citation type="submission" date="2020-07" db="EMBL/GenBank/DDBJ databases">
        <title>Severe corrosion of carbon steel in oil field produced water can be linked to methanogenic archaea containing a special type of NiFe hydrogenase.</title>
        <authorList>
            <person name="Lahme S."/>
            <person name="Mand J."/>
            <person name="Longwell J."/>
            <person name="Smith R."/>
            <person name="Enning D."/>
        </authorList>
    </citation>
    <scope>NUCLEOTIDE SEQUENCE</scope>
    <source>
        <strain evidence="3">MIC098Bin6</strain>
    </source>
</reference>
<dbReference type="InterPro" id="IPR050229">
    <property type="entry name" value="GlpE_sulfurtransferase"/>
</dbReference>
<sequence length="365" mass="40090">MNTRTAKKILAGLAIGMMLLTGAVTAGANDSWRFHDIVEADFVIAHLSIPMTDNVMIIDARPYRPMYIKGHIPGAVSIPDTDFDKKTDLLPADKNALLIFYCGGLECKLSHKSAQKAEALGYKNVKVFAKGFPEWMAQPGAYPSVSAEYVAAQIAENKTLLVDARPQKPKYDKGHIPSAISIPDTRFDELSGKLPRLLETPIIFYCGGLDCRLSHKSAAKALVMGYKDVSVFAKGYPEWKKQFGAAADTVAVKAGEMEGSIDLERFKTILNDHPESIMLVDTRDADEFAKGHFNTAVNIPVGNLEDKISELPADKPVVFVCSTGARSGEAYYMVQDVRPELKDVYYVEAQISFKQDGTYTIKAPK</sequence>
<dbReference type="Gene3D" id="3.40.250.10">
    <property type="entry name" value="Rhodanese-like domain"/>
    <property type="match status" value="3"/>
</dbReference>
<evidence type="ECO:0000313" key="4">
    <source>
        <dbReference type="Proteomes" id="UP000706172"/>
    </source>
</evidence>
<comment type="caution">
    <text evidence="3">The sequence shown here is derived from an EMBL/GenBank/DDBJ whole genome shotgun (WGS) entry which is preliminary data.</text>
</comment>
<dbReference type="PROSITE" id="PS00380">
    <property type="entry name" value="RHODANESE_1"/>
    <property type="match status" value="1"/>
</dbReference>
<feature type="chain" id="PRO_5037196795" evidence="1">
    <location>
        <begin position="29"/>
        <end position="365"/>
    </location>
</feature>
<organism evidence="3 4">
    <name type="scientific">Desulfotignum balticum</name>
    <dbReference type="NCBI Taxonomy" id="115781"/>
    <lineage>
        <taxon>Bacteria</taxon>
        <taxon>Pseudomonadati</taxon>
        <taxon>Thermodesulfobacteriota</taxon>
        <taxon>Desulfobacteria</taxon>
        <taxon>Desulfobacterales</taxon>
        <taxon>Desulfobacteraceae</taxon>
        <taxon>Desulfotignum</taxon>
    </lineage>
</organism>
<feature type="domain" description="Rhodanese" evidence="2">
    <location>
        <begin position="51"/>
        <end position="144"/>
    </location>
</feature>
<evidence type="ECO:0000259" key="2">
    <source>
        <dbReference type="PROSITE" id="PS50206"/>
    </source>
</evidence>
<accession>A0A931CX07</accession>
<feature type="domain" description="Rhodanese" evidence="2">
    <location>
        <begin position="155"/>
        <end position="248"/>
    </location>
</feature>
<evidence type="ECO:0000256" key="1">
    <source>
        <dbReference type="SAM" id="SignalP"/>
    </source>
</evidence>
<dbReference type="SUPFAM" id="SSF52821">
    <property type="entry name" value="Rhodanese/Cell cycle control phosphatase"/>
    <property type="match status" value="3"/>
</dbReference>
<feature type="domain" description="Rhodanese" evidence="2">
    <location>
        <begin position="273"/>
        <end position="362"/>
    </location>
</feature>
<dbReference type="Proteomes" id="UP000706172">
    <property type="component" value="Unassembled WGS sequence"/>
</dbReference>
<dbReference type="CDD" id="cd00158">
    <property type="entry name" value="RHOD"/>
    <property type="match status" value="3"/>
</dbReference>
<feature type="signal peptide" evidence="1">
    <location>
        <begin position="1"/>
        <end position="28"/>
    </location>
</feature>
<dbReference type="SMART" id="SM00450">
    <property type="entry name" value="RHOD"/>
    <property type="match status" value="3"/>
</dbReference>
<dbReference type="Pfam" id="PF00581">
    <property type="entry name" value="Rhodanese"/>
    <property type="match status" value="3"/>
</dbReference>
<dbReference type="GO" id="GO:0004792">
    <property type="term" value="F:thiosulfate-cyanide sulfurtransferase activity"/>
    <property type="evidence" value="ECO:0007669"/>
    <property type="project" value="InterPro"/>
</dbReference>
<dbReference type="PROSITE" id="PS50206">
    <property type="entry name" value="RHODANESE_3"/>
    <property type="match status" value="3"/>
</dbReference>
<dbReference type="InterPro" id="IPR001307">
    <property type="entry name" value="Thiosulphate_STrfase_CS"/>
</dbReference>
<dbReference type="InterPro" id="IPR036873">
    <property type="entry name" value="Rhodanese-like_dom_sf"/>
</dbReference>
<dbReference type="EMBL" id="JACCQK010000161">
    <property type="protein sequence ID" value="MBG0778964.1"/>
    <property type="molecule type" value="Genomic_DNA"/>
</dbReference>
<dbReference type="InterPro" id="IPR001763">
    <property type="entry name" value="Rhodanese-like_dom"/>
</dbReference>
<dbReference type="PANTHER" id="PTHR43031:SF1">
    <property type="entry name" value="PYRIDINE NUCLEOTIDE-DISULPHIDE OXIDOREDUCTASE"/>
    <property type="match status" value="1"/>
</dbReference>